<organism evidence="2 3">
    <name type="scientific">Schizophyllum amplum</name>
    <dbReference type="NCBI Taxonomy" id="97359"/>
    <lineage>
        <taxon>Eukaryota</taxon>
        <taxon>Fungi</taxon>
        <taxon>Dikarya</taxon>
        <taxon>Basidiomycota</taxon>
        <taxon>Agaricomycotina</taxon>
        <taxon>Agaricomycetes</taxon>
        <taxon>Agaricomycetidae</taxon>
        <taxon>Agaricales</taxon>
        <taxon>Schizophyllaceae</taxon>
        <taxon>Schizophyllum</taxon>
    </lineage>
</organism>
<dbReference type="EMBL" id="VDMD01000002">
    <property type="protein sequence ID" value="TRM67998.1"/>
    <property type="molecule type" value="Genomic_DNA"/>
</dbReference>
<reference evidence="2 3" key="1">
    <citation type="journal article" date="2019" name="New Phytol.">
        <title>Comparative genomics reveals unique wood-decay strategies and fruiting body development in the Schizophyllaceae.</title>
        <authorList>
            <person name="Almasi E."/>
            <person name="Sahu N."/>
            <person name="Krizsan K."/>
            <person name="Balint B."/>
            <person name="Kovacs G.M."/>
            <person name="Kiss B."/>
            <person name="Cseklye J."/>
            <person name="Drula E."/>
            <person name="Henrissat B."/>
            <person name="Nagy I."/>
            <person name="Chovatia M."/>
            <person name="Adam C."/>
            <person name="LaButti K."/>
            <person name="Lipzen A."/>
            <person name="Riley R."/>
            <person name="Grigoriev I.V."/>
            <person name="Nagy L.G."/>
        </authorList>
    </citation>
    <scope>NUCLEOTIDE SEQUENCE [LARGE SCALE GENOMIC DNA]</scope>
    <source>
        <strain evidence="2 3">NL-1724</strain>
    </source>
</reference>
<evidence type="ECO:0008006" key="4">
    <source>
        <dbReference type="Google" id="ProtNLM"/>
    </source>
</evidence>
<accession>A0A550CT76</accession>
<dbReference type="Proteomes" id="UP000320762">
    <property type="component" value="Unassembled WGS sequence"/>
</dbReference>
<dbReference type="PANTHER" id="PTHR34605">
    <property type="entry name" value="PHAGE_INTEGRASE DOMAIN-CONTAINING PROTEIN"/>
    <property type="match status" value="1"/>
</dbReference>
<dbReference type="InterPro" id="IPR011010">
    <property type="entry name" value="DNA_brk_join_enz"/>
</dbReference>
<proteinExistence type="predicted"/>
<dbReference type="AlphaFoldDB" id="A0A550CT76"/>
<evidence type="ECO:0000313" key="2">
    <source>
        <dbReference type="EMBL" id="TRM67998.1"/>
    </source>
</evidence>
<dbReference type="InterPro" id="IPR052925">
    <property type="entry name" value="Phage_Integrase-like_Recomb"/>
</dbReference>
<protein>
    <recommendedName>
        <fullName evidence="4">Tyr recombinase domain-containing protein</fullName>
    </recommendedName>
</protein>
<dbReference type="OrthoDB" id="3163890at2759"/>
<dbReference type="Gene3D" id="1.10.443.10">
    <property type="entry name" value="Intergrase catalytic core"/>
    <property type="match status" value="1"/>
</dbReference>
<dbReference type="GO" id="GO:0003677">
    <property type="term" value="F:DNA binding"/>
    <property type="evidence" value="ECO:0007669"/>
    <property type="project" value="InterPro"/>
</dbReference>
<comment type="caution">
    <text evidence="2">The sequence shown here is derived from an EMBL/GenBank/DDBJ whole genome shotgun (WGS) entry which is preliminary data.</text>
</comment>
<name>A0A550CT76_9AGAR</name>
<sequence length="352" mass="39933">MATLVQEHSSFPGLSHALHSDVEPYTEQALTYQLALHDDLSAERETVIPDKRTSQFRNSLGSLKSTLSQAAQSVTNKTEADYRSLAKRFYEWLLENKFVLPDNKKWGQDPCEEMPELICGFIMQECDGLDFKTGLEKPAKQRRSGFTTAQKMRAALTHLFGITFALGNIEWHRDAATGRMVGNPSISSLVSRYMIGLQRRKVQAGEAPTAARAITSRVMRKLYVLNRRLYGPSQADDLRARLLQCAYTLAFICLLRFDEVLRIQMQDLTFHADGSVELRLPFRKTDKKGNITPFVLWRLEADEAHLCPVRALCEWLDASGIRKGYLFPKLTADRSRPKVVTGKAPEHMVRVL</sequence>
<keyword evidence="3" id="KW-1185">Reference proteome</keyword>
<gene>
    <name evidence="2" type="ORF">BD626DRAFT_564873</name>
</gene>
<dbReference type="GO" id="GO:0015074">
    <property type="term" value="P:DNA integration"/>
    <property type="evidence" value="ECO:0007669"/>
    <property type="project" value="InterPro"/>
</dbReference>
<keyword evidence="1" id="KW-0233">DNA recombination</keyword>
<dbReference type="GO" id="GO:0006310">
    <property type="term" value="P:DNA recombination"/>
    <property type="evidence" value="ECO:0007669"/>
    <property type="project" value="UniProtKB-KW"/>
</dbReference>
<dbReference type="InterPro" id="IPR013762">
    <property type="entry name" value="Integrase-like_cat_sf"/>
</dbReference>
<evidence type="ECO:0000313" key="3">
    <source>
        <dbReference type="Proteomes" id="UP000320762"/>
    </source>
</evidence>
<dbReference type="PANTHER" id="PTHR34605:SF4">
    <property type="entry name" value="DNA ADENINE METHYLTRANSFERASE"/>
    <property type="match status" value="1"/>
</dbReference>
<evidence type="ECO:0000256" key="1">
    <source>
        <dbReference type="ARBA" id="ARBA00023172"/>
    </source>
</evidence>
<dbReference type="SUPFAM" id="SSF56349">
    <property type="entry name" value="DNA breaking-rejoining enzymes"/>
    <property type="match status" value="1"/>
</dbReference>